<evidence type="ECO:0000313" key="1">
    <source>
        <dbReference type="EMBL" id="ABG92518.1"/>
    </source>
</evidence>
<dbReference type="Proteomes" id="UP000008710">
    <property type="component" value="Chromosome"/>
</dbReference>
<dbReference type="EMBL" id="CP000431">
    <property type="protein sequence ID" value="ABG92518.1"/>
    <property type="molecule type" value="Genomic_DNA"/>
</dbReference>
<sequence>MAPIEHDPDIAQAQVFLHLLNTEIDILTARIEETEADAHRAGSWDRLGARVRPEEDTLQEQLSEAHHLVARLTARYPELRDVERN</sequence>
<evidence type="ECO:0000313" key="2">
    <source>
        <dbReference type="Proteomes" id="UP000008710"/>
    </source>
</evidence>
<dbReference type="AlphaFoldDB" id="Q0SIW8"/>
<accession>Q0SIW8</accession>
<dbReference type="HOGENOM" id="CLU_2510482_0_0_11"/>
<proteinExistence type="predicted"/>
<dbReference type="RefSeq" id="WP_011593932.1">
    <property type="nucleotide sequence ID" value="NC_008268.1"/>
</dbReference>
<gene>
    <name evidence="1" type="ordered locus">RHA1_ro00683</name>
</gene>
<dbReference type="KEGG" id="rha:RHA1_ro00683"/>
<name>Q0SIW8_RHOJR</name>
<dbReference type="OrthoDB" id="4474136at2"/>
<organism evidence="1 2">
    <name type="scientific">Rhodococcus jostii (strain RHA1)</name>
    <dbReference type="NCBI Taxonomy" id="101510"/>
    <lineage>
        <taxon>Bacteria</taxon>
        <taxon>Bacillati</taxon>
        <taxon>Actinomycetota</taxon>
        <taxon>Actinomycetes</taxon>
        <taxon>Mycobacteriales</taxon>
        <taxon>Nocardiaceae</taxon>
        <taxon>Rhodococcus</taxon>
    </lineage>
</organism>
<reference evidence="2" key="1">
    <citation type="journal article" date="2006" name="Proc. Natl. Acad. Sci. U.S.A.">
        <title>The complete genome of Rhodococcus sp. RHA1 provides insights into a catabolic powerhouse.</title>
        <authorList>
            <person name="McLeod M.P."/>
            <person name="Warren R.L."/>
            <person name="Hsiao W.W.L."/>
            <person name="Araki N."/>
            <person name="Myhre M."/>
            <person name="Fernandes C."/>
            <person name="Miyazawa D."/>
            <person name="Wong W."/>
            <person name="Lillquist A.L."/>
            <person name="Wang D."/>
            <person name="Dosanjh M."/>
            <person name="Hara H."/>
            <person name="Petrescu A."/>
            <person name="Morin R.D."/>
            <person name="Yang G."/>
            <person name="Stott J.M."/>
            <person name="Schein J.E."/>
            <person name="Shin H."/>
            <person name="Smailus D."/>
            <person name="Siddiqui A.S."/>
            <person name="Marra M.A."/>
            <person name="Jones S.J.M."/>
            <person name="Holt R."/>
            <person name="Brinkman F.S.L."/>
            <person name="Miyauchi K."/>
            <person name="Fukuda M."/>
            <person name="Davies J.E."/>
            <person name="Mohn W.W."/>
            <person name="Eltis L.D."/>
        </authorList>
    </citation>
    <scope>NUCLEOTIDE SEQUENCE [LARGE SCALE GENOMIC DNA]</scope>
    <source>
        <strain evidence="2">RHA1</strain>
    </source>
</reference>
<protein>
    <submittedName>
        <fullName evidence="1">Uncharacterized protein</fullName>
    </submittedName>
</protein>
<dbReference type="PATRIC" id="fig|101510.16.peg.706"/>